<evidence type="ECO:0000256" key="1">
    <source>
        <dbReference type="ARBA" id="ARBA00022679"/>
    </source>
</evidence>
<sequence>MPFASKDPQESIGRNNSPSPPAMSVDHHIEEKLDAGGEQKDVVRLKGFADLLSELGLEPQKDSGYREHSIAGATPVDLDITQLVEPIAGSTVICTASADTRQGWYTPPQQNGVQVMKVALKHLRHNTGLDSSKMQKRFNRELQIWRDLDHPNVLQFLGTARLPSVTDHAQICFVSPWMQEGNVIEFLEQYPNVDRLNLIGGIADGMEYLHGRTPSLVHGDIKGKNVLINESGVPVLCDFGLAAYEELERATTTLATHGTMRWMAPERLSPDTFGLTTSKTRTTTADVYSFGLTAYEILSGQIPFYGKSDWDAILAIVAGNRPPIPSTWKSEIVQVIQDCWQQQRSQRPTATQISKRVNNIYVYGFVLQDTTQTMHMRMGYGPLLPALMYNA</sequence>
<dbReference type="InParanoid" id="A0A165E163"/>
<dbReference type="Proteomes" id="UP000076842">
    <property type="component" value="Unassembled WGS sequence"/>
</dbReference>
<dbReference type="EMBL" id="KV424026">
    <property type="protein sequence ID" value="KZT53898.1"/>
    <property type="molecule type" value="Genomic_DNA"/>
</dbReference>
<dbReference type="InterPro" id="IPR051681">
    <property type="entry name" value="Ser/Thr_Kinases-Pseudokinases"/>
</dbReference>
<dbReference type="Gene3D" id="1.10.510.10">
    <property type="entry name" value="Transferase(Phosphotransferase) domain 1"/>
    <property type="match status" value="1"/>
</dbReference>
<keyword evidence="4" id="KW-0067">ATP-binding</keyword>
<evidence type="ECO:0000259" key="6">
    <source>
        <dbReference type="PROSITE" id="PS50011"/>
    </source>
</evidence>
<evidence type="ECO:0000256" key="3">
    <source>
        <dbReference type="ARBA" id="ARBA00022777"/>
    </source>
</evidence>
<feature type="region of interest" description="Disordered" evidence="5">
    <location>
        <begin position="1"/>
        <end position="38"/>
    </location>
</feature>
<dbReference type="InterPro" id="IPR011009">
    <property type="entry name" value="Kinase-like_dom_sf"/>
</dbReference>
<dbReference type="OrthoDB" id="3260205at2759"/>
<keyword evidence="3 7" id="KW-0418">Kinase</keyword>
<dbReference type="GO" id="GO:0005524">
    <property type="term" value="F:ATP binding"/>
    <property type="evidence" value="ECO:0007669"/>
    <property type="project" value="UniProtKB-KW"/>
</dbReference>
<evidence type="ECO:0000256" key="4">
    <source>
        <dbReference type="ARBA" id="ARBA00022840"/>
    </source>
</evidence>
<dbReference type="STRING" id="1353952.A0A165E163"/>
<proteinExistence type="predicted"/>
<dbReference type="PROSITE" id="PS50011">
    <property type="entry name" value="PROTEIN_KINASE_DOM"/>
    <property type="match status" value="1"/>
</dbReference>
<dbReference type="InterPro" id="IPR008271">
    <property type="entry name" value="Ser/Thr_kinase_AS"/>
</dbReference>
<dbReference type="InterPro" id="IPR001245">
    <property type="entry name" value="Ser-Thr/Tyr_kinase_cat_dom"/>
</dbReference>
<dbReference type="PANTHER" id="PTHR44329">
    <property type="entry name" value="SERINE/THREONINE-PROTEIN KINASE TNNI3K-RELATED"/>
    <property type="match status" value="1"/>
</dbReference>
<reference evidence="7 8" key="1">
    <citation type="journal article" date="2016" name="Mol. Biol. Evol.">
        <title>Comparative Genomics of Early-Diverging Mushroom-Forming Fungi Provides Insights into the Origins of Lignocellulose Decay Capabilities.</title>
        <authorList>
            <person name="Nagy L.G."/>
            <person name="Riley R."/>
            <person name="Tritt A."/>
            <person name="Adam C."/>
            <person name="Daum C."/>
            <person name="Floudas D."/>
            <person name="Sun H."/>
            <person name="Yadav J.S."/>
            <person name="Pangilinan J."/>
            <person name="Larsson K.H."/>
            <person name="Matsuura K."/>
            <person name="Barry K."/>
            <person name="Labutti K."/>
            <person name="Kuo R."/>
            <person name="Ohm R.A."/>
            <person name="Bhattacharya S.S."/>
            <person name="Shirouzu T."/>
            <person name="Yoshinaga Y."/>
            <person name="Martin F.M."/>
            <person name="Grigoriev I.V."/>
            <person name="Hibbett D.S."/>
        </authorList>
    </citation>
    <scope>NUCLEOTIDE SEQUENCE [LARGE SCALE GENOMIC DNA]</scope>
    <source>
        <strain evidence="7 8">HHB12733</strain>
    </source>
</reference>
<dbReference type="PROSITE" id="PS00108">
    <property type="entry name" value="PROTEIN_KINASE_ST"/>
    <property type="match status" value="1"/>
</dbReference>
<keyword evidence="1" id="KW-0808">Transferase</keyword>
<dbReference type="PANTHER" id="PTHR44329:SF288">
    <property type="entry name" value="MITOGEN-ACTIVATED PROTEIN KINASE KINASE KINASE 20"/>
    <property type="match status" value="1"/>
</dbReference>
<dbReference type="GO" id="GO:0004674">
    <property type="term" value="F:protein serine/threonine kinase activity"/>
    <property type="evidence" value="ECO:0007669"/>
    <property type="project" value="TreeGrafter"/>
</dbReference>
<dbReference type="Pfam" id="PF07714">
    <property type="entry name" value="PK_Tyr_Ser-Thr"/>
    <property type="match status" value="1"/>
</dbReference>
<dbReference type="AlphaFoldDB" id="A0A165E163"/>
<dbReference type="SUPFAM" id="SSF56112">
    <property type="entry name" value="Protein kinase-like (PK-like)"/>
    <property type="match status" value="1"/>
</dbReference>
<keyword evidence="8" id="KW-1185">Reference proteome</keyword>
<accession>A0A165E163</accession>
<feature type="domain" description="Protein kinase" evidence="6">
    <location>
        <begin position="81"/>
        <end position="362"/>
    </location>
</feature>
<gene>
    <name evidence="7" type="ORF">CALCODRAFT_34088</name>
</gene>
<protein>
    <submittedName>
        <fullName evidence="7">Kinase-like protein</fullName>
    </submittedName>
</protein>
<evidence type="ECO:0000256" key="2">
    <source>
        <dbReference type="ARBA" id="ARBA00022741"/>
    </source>
</evidence>
<dbReference type="InterPro" id="IPR000719">
    <property type="entry name" value="Prot_kinase_dom"/>
</dbReference>
<name>A0A165E163_9BASI</name>
<evidence type="ECO:0000256" key="5">
    <source>
        <dbReference type="SAM" id="MobiDB-lite"/>
    </source>
</evidence>
<feature type="compositionally biased region" description="Basic and acidic residues" evidence="5">
    <location>
        <begin position="25"/>
        <end position="38"/>
    </location>
</feature>
<organism evidence="7 8">
    <name type="scientific">Calocera cornea HHB12733</name>
    <dbReference type="NCBI Taxonomy" id="1353952"/>
    <lineage>
        <taxon>Eukaryota</taxon>
        <taxon>Fungi</taxon>
        <taxon>Dikarya</taxon>
        <taxon>Basidiomycota</taxon>
        <taxon>Agaricomycotina</taxon>
        <taxon>Dacrymycetes</taxon>
        <taxon>Dacrymycetales</taxon>
        <taxon>Dacrymycetaceae</taxon>
        <taxon>Calocera</taxon>
    </lineage>
</organism>
<evidence type="ECO:0000313" key="8">
    <source>
        <dbReference type="Proteomes" id="UP000076842"/>
    </source>
</evidence>
<dbReference type="SMART" id="SM00220">
    <property type="entry name" value="S_TKc"/>
    <property type="match status" value="1"/>
</dbReference>
<evidence type="ECO:0000313" key="7">
    <source>
        <dbReference type="EMBL" id="KZT53898.1"/>
    </source>
</evidence>
<keyword evidence="2" id="KW-0547">Nucleotide-binding</keyword>